<dbReference type="Proteomes" id="UP001460270">
    <property type="component" value="Unassembled WGS sequence"/>
</dbReference>
<proteinExistence type="predicted"/>
<sequence>MIAGLGGGGGGGREGQDRGTDVRCIVDEPRPGAAFVSAAFKSTRSHSAASCLPGPSPSLLLGSSWRNEGRGVTVGGPSWPGSWPIRSIWYRRRGGGAGEAAATISC</sequence>
<feature type="compositionally biased region" description="Gly residues" evidence="1">
    <location>
        <begin position="1"/>
        <end position="13"/>
    </location>
</feature>
<name>A0AAW0MV95_9GOBI</name>
<accession>A0AAW0MV95</accession>
<organism evidence="2 3">
    <name type="scientific">Mugilogobius chulae</name>
    <name type="common">yellowstripe goby</name>
    <dbReference type="NCBI Taxonomy" id="88201"/>
    <lineage>
        <taxon>Eukaryota</taxon>
        <taxon>Metazoa</taxon>
        <taxon>Chordata</taxon>
        <taxon>Craniata</taxon>
        <taxon>Vertebrata</taxon>
        <taxon>Euteleostomi</taxon>
        <taxon>Actinopterygii</taxon>
        <taxon>Neopterygii</taxon>
        <taxon>Teleostei</taxon>
        <taxon>Neoteleostei</taxon>
        <taxon>Acanthomorphata</taxon>
        <taxon>Gobiaria</taxon>
        <taxon>Gobiiformes</taxon>
        <taxon>Gobioidei</taxon>
        <taxon>Gobiidae</taxon>
        <taxon>Gobionellinae</taxon>
        <taxon>Mugilogobius</taxon>
    </lineage>
</organism>
<evidence type="ECO:0000313" key="3">
    <source>
        <dbReference type="Proteomes" id="UP001460270"/>
    </source>
</evidence>
<keyword evidence="3" id="KW-1185">Reference proteome</keyword>
<protein>
    <submittedName>
        <fullName evidence="2">Uncharacterized protein</fullName>
    </submittedName>
</protein>
<evidence type="ECO:0000313" key="2">
    <source>
        <dbReference type="EMBL" id="KAK7880546.1"/>
    </source>
</evidence>
<feature type="region of interest" description="Disordered" evidence="1">
    <location>
        <begin position="1"/>
        <end position="21"/>
    </location>
</feature>
<dbReference type="EMBL" id="JBBPFD010000082">
    <property type="protein sequence ID" value="KAK7880546.1"/>
    <property type="molecule type" value="Genomic_DNA"/>
</dbReference>
<dbReference type="AlphaFoldDB" id="A0AAW0MV95"/>
<comment type="caution">
    <text evidence="2">The sequence shown here is derived from an EMBL/GenBank/DDBJ whole genome shotgun (WGS) entry which is preliminary data.</text>
</comment>
<reference evidence="3" key="1">
    <citation type="submission" date="2024-04" db="EMBL/GenBank/DDBJ databases">
        <title>Salinicola lusitanus LLJ914,a marine bacterium isolated from the Okinawa Trough.</title>
        <authorList>
            <person name="Li J."/>
        </authorList>
    </citation>
    <scope>NUCLEOTIDE SEQUENCE [LARGE SCALE GENOMIC DNA]</scope>
</reference>
<gene>
    <name evidence="2" type="ORF">WMY93_032817</name>
</gene>
<evidence type="ECO:0000256" key="1">
    <source>
        <dbReference type="SAM" id="MobiDB-lite"/>
    </source>
</evidence>